<evidence type="ECO:0000256" key="4">
    <source>
        <dbReference type="PROSITE-ProRule" id="PRU00354"/>
    </source>
</evidence>
<evidence type="ECO:0000313" key="8">
    <source>
        <dbReference type="Proteomes" id="UP000577707"/>
    </source>
</evidence>
<evidence type="ECO:0000313" key="7">
    <source>
        <dbReference type="EMBL" id="MBB3088155.1"/>
    </source>
</evidence>
<evidence type="ECO:0000259" key="6">
    <source>
        <dbReference type="PROSITE" id="PS51006"/>
    </source>
</evidence>
<dbReference type="Gene3D" id="3.40.50.150">
    <property type="entry name" value="Vaccinia Virus protein VP39"/>
    <property type="match status" value="1"/>
</dbReference>
<dbReference type="InterPro" id="IPR030374">
    <property type="entry name" value="PABS"/>
</dbReference>
<dbReference type="GO" id="GO:0006596">
    <property type="term" value="P:polyamine biosynthetic process"/>
    <property type="evidence" value="ECO:0007669"/>
    <property type="project" value="UniProtKB-UniRule"/>
</dbReference>
<name>A0A7W5A2B1_9ACTN</name>
<keyword evidence="5" id="KW-0812">Transmembrane</keyword>
<protein>
    <submittedName>
        <fullName evidence="7">Spermidine synthase</fullName>
    </submittedName>
</protein>
<keyword evidence="5" id="KW-1133">Transmembrane helix</keyword>
<keyword evidence="3 4" id="KW-0620">Polyamine biosynthesis</keyword>
<comment type="similarity">
    <text evidence="1">Belongs to the spermidine/spermine synthase family.</text>
</comment>
<feature type="transmembrane region" description="Helical" evidence="5">
    <location>
        <begin position="41"/>
        <end position="63"/>
    </location>
</feature>
<dbReference type="PANTHER" id="PTHR43317:SF1">
    <property type="entry name" value="THERMOSPERMINE SYNTHASE ACAULIS5"/>
    <property type="match status" value="1"/>
</dbReference>
<dbReference type="GO" id="GO:0016740">
    <property type="term" value="F:transferase activity"/>
    <property type="evidence" value="ECO:0007669"/>
    <property type="project" value="UniProtKB-UniRule"/>
</dbReference>
<dbReference type="CDD" id="cd02440">
    <property type="entry name" value="AdoMet_MTases"/>
    <property type="match status" value="1"/>
</dbReference>
<dbReference type="Proteomes" id="UP000577707">
    <property type="component" value="Unassembled WGS sequence"/>
</dbReference>
<organism evidence="7 8">
    <name type="scientific">Nocardioides albus</name>
    <dbReference type="NCBI Taxonomy" id="1841"/>
    <lineage>
        <taxon>Bacteria</taxon>
        <taxon>Bacillati</taxon>
        <taxon>Actinomycetota</taxon>
        <taxon>Actinomycetes</taxon>
        <taxon>Propionibacteriales</taxon>
        <taxon>Nocardioidaceae</taxon>
        <taxon>Nocardioides</taxon>
    </lineage>
</organism>
<feature type="transmembrane region" description="Helical" evidence="5">
    <location>
        <begin position="181"/>
        <end position="197"/>
    </location>
</feature>
<dbReference type="InterPro" id="IPR029063">
    <property type="entry name" value="SAM-dependent_MTases_sf"/>
</dbReference>
<feature type="domain" description="PABS" evidence="6">
    <location>
        <begin position="213"/>
        <end position="471"/>
    </location>
</feature>
<evidence type="ECO:0000256" key="5">
    <source>
        <dbReference type="SAM" id="Phobius"/>
    </source>
</evidence>
<dbReference type="SUPFAM" id="SSF103473">
    <property type="entry name" value="MFS general substrate transporter"/>
    <property type="match status" value="1"/>
</dbReference>
<sequence length="507" mass="54029">MKLRARALELLVFTVGAGTLGSEMAAARLLAPWFGDSTIVWANTIATVLVALAIGYSVGGRLADRNPNPSSLAKIVLFAALLLAAVPFVAKPFLPLAVRAVEQLSIATFAGSLVGVGVLLAFPLFLLGMVSPYAVRLSVESVEDSGHAAGRLYAISTIGSLVGTFAASLFLIPVVGTQRTFLIFAFLIALATIPHLVRRDSVKSALPAVLVPIVILGLTALPTGSVKTVTSNGGEVIWEKETEYQYARVVEYDDGSRFLELNEGHAVHSVYNEGEWLTGAYWDEMLSLSYAGAEAPKSVAILGSAAGTTARQFGHFAPETRVDAVEIDEDVTKVGQELFDLEDQPNLHLHTADARPWLQKQTRKYDAIMVDAYHQPYIPFYLTTKEFFALAKDHLNPGGVLVVNSAHPEGSTALEKVLTATLRTSFGDAVWRSDSGSTNTHLIATVDPDADPVASLTATAESQPAELAGALTDSASRLEPGIRGGTVYTDDVAPVEWLTDLSLLEVA</sequence>
<gene>
    <name evidence="7" type="ORF">FHS12_001088</name>
</gene>
<feature type="transmembrane region" description="Helical" evidence="5">
    <location>
        <begin position="106"/>
        <end position="131"/>
    </location>
</feature>
<proteinExistence type="inferred from homology"/>
<dbReference type="EMBL" id="JACHXG010000002">
    <property type="protein sequence ID" value="MBB3088155.1"/>
    <property type="molecule type" value="Genomic_DNA"/>
</dbReference>
<keyword evidence="5" id="KW-0472">Membrane</keyword>
<evidence type="ECO:0000256" key="2">
    <source>
        <dbReference type="ARBA" id="ARBA00022679"/>
    </source>
</evidence>
<feature type="transmembrane region" description="Helical" evidence="5">
    <location>
        <begin position="204"/>
        <end position="221"/>
    </location>
</feature>
<feature type="transmembrane region" description="Helical" evidence="5">
    <location>
        <begin position="75"/>
        <end position="94"/>
    </location>
</feature>
<dbReference type="InterPro" id="IPR036259">
    <property type="entry name" value="MFS_trans_sf"/>
</dbReference>
<reference evidence="7 8" key="1">
    <citation type="submission" date="2020-08" db="EMBL/GenBank/DDBJ databases">
        <title>Genomic Encyclopedia of Type Strains, Phase III (KMG-III): the genomes of soil and plant-associated and newly described type strains.</title>
        <authorList>
            <person name="Whitman W."/>
        </authorList>
    </citation>
    <scope>NUCLEOTIDE SEQUENCE [LARGE SCALE GENOMIC DNA]</scope>
    <source>
        <strain evidence="7 8">CECT 3302</strain>
    </source>
</reference>
<dbReference type="PROSITE" id="PS51006">
    <property type="entry name" value="PABS_2"/>
    <property type="match status" value="1"/>
</dbReference>
<feature type="transmembrane region" description="Helical" evidence="5">
    <location>
        <begin position="152"/>
        <end position="175"/>
    </location>
</feature>
<feature type="active site" description="Proton acceptor" evidence="4">
    <location>
        <position position="371"/>
    </location>
</feature>
<accession>A0A7W5A2B1</accession>
<dbReference type="SUPFAM" id="SSF53335">
    <property type="entry name" value="S-adenosyl-L-methionine-dependent methyltransferases"/>
    <property type="match status" value="1"/>
</dbReference>
<comment type="caution">
    <text evidence="7">The sequence shown here is derived from an EMBL/GenBank/DDBJ whole genome shotgun (WGS) entry which is preliminary data.</text>
</comment>
<dbReference type="Pfam" id="PF01564">
    <property type="entry name" value="Spermine_synth"/>
    <property type="match status" value="1"/>
</dbReference>
<keyword evidence="8" id="KW-1185">Reference proteome</keyword>
<keyword evidence="2 4" id="KW-0808">Transferase</keyword>
<dbReference type="AlphaFoldDB" id="A0A7W5A2B1"/>
<dbReference type="PANTHER" id="PTHR43317">
    <property type="entry name" value="THERMOSPERMINE SYNTHASE ACAULIS5"/>
    <property type="match status" value="1"/>
</dbReference>
<dbReference type="RefSeq" id="WP_229788586.1">
    <property type="nucleotide sequence ID" value="NZ_BMQT01000004.1"/>
</dbReference>
<dbReference type="NCBIfam" id="NF037959">
    <property type="entry name" value="MFS_SpdSyn"/>
    <property type="match status" value="1"/>
</dbReference>
<evidence type="ECO:0000256" key="3">
    <source>
        <dbReference type="ARBA" id="ARBA00023115"/>
    </source>
</evidence>
<evidence type="ECO:0000256" key="1">
    <source>
        <dbReference type="ARBA" id="ARBA00007867"/>
    </source>
</evidence>